<accession>A0A0F9S492</accession>
<organism evidence="1">
    <name type="scientific">marine sediment metagenome</name>
    <dbReference type="NCBI Taxonomy" id="412755"/>
    <lineage>
        <taxon>unclassified sequences</taxon>
        <taxon>metagenomes</taxon>
        <taxon>ecological metagenomes</taxon>
    </lineage>
</organism>
<evidence type="ECO:0008006" key="2">
    <source>
        <dbReference type="Google" id="ProtNLM"/>
    </source>
</evidence>
<evidence type="ECO:0000313" key="1">
    <source>
        <dbReference type="EMBL" id="KKN61869.1"/>
    </source>
</evidence>
<dbReference type="AlphaFoldDB" id="A0A0F9S492"/>
<comment type="caution">
    <text evidence="1">The sequence shown here is derived from an EMBL/GenBank/DDBJ whole genome shotgun (WGS) entry which is preliminary data.</text>
</comment>
<name>A0A0F9S492_9ZZZZ</name>
<proteinExistence type="predicted"/>
<gene>
    <name evidence="1" type="ORF">LCGC14_0517550</name>
</gene>
<protein>
    <recommendedName>
        <fullName evidence="2">Lipoprotein</fullName>
    </recommendedName>
</protein>
<reference evidence="1" key="1">
    <citation type="journal article" date="2015" name="Nature">
        <title>Complex archaea that bridge the gap between prokaryotes and eukaryotes.</title>
        <authorList>
            <person name="Spang A."/>
            <person name="Saw J.H."/>
            <person name="Jorgensen S.L."/>
            <person name="Zaremba-Niedzwiedzka K."/>
            <person name="Martijn J."/>
            <person name="Lind A.E."/>
            <person name="van Eijk R."/>
            <person name="Schleper C."/>
            <person name="Guy L."/>
            <person name="Ettema T.J."/>
        </authorList>
    </citation>
    <scope>NUCLEOTIDE SEQUENCE</scope>
</reference>
<dbReference type="EMBL" id="LAZR01000642">
    <property type="protein sequence ID" value="KKN61869.1"/>
    <property type="molecule type" value="Genomic_DNA"/>
</dbReference>
<dbReference type="PROSITE" id="PS51257">
    <property type="entry name" value="PROKAR_LIPOPROTEIN"/>
    <property type="match status" value="1"/>
</dbReference>
<sequence>MKKIKIALVLTILFSFSCASNEYWKLRIDVPRKIAFDLDQYNEVVITNFLIKEETKGFNLNQELVDYFSFEISQNTKGKVSIKEIIFEEEPFKNEAFWKNLLPDREKAILFTGDVQYTEEIRKAILQKQDDRFEDPFVTKKRSLAERRFYTLNLDLYIIEAKTGKVLYKRNFKESKGFENPKQTAPFAFFELIQRVKEKLFRIILGNTSIQERYLIHD</sequence>